<dbReference type="AlphaFoldDB" id="A0A183K7E7"/>
<organism evidence="4">
    <name type="scientific">Schistosoma curassoni</name>
    <dbReference type="NCBI Taxonomy" id="6186"/>
    <lineage>
        <taxon>Eukaryota</taxon>
        <taxon>Metazoa</taxon>
        <taxon>Spiralia</taxon>
        <taxon>Lophotrochozoa</taxon>
        <taxon>Platyhelminthes</taxon>
        <taxon>Trematoda</taxon>
        <taxon>Digenea</taxon>
        <taxon>Strigeidida</taxon>
        <taxon>Schistosomatoidea</taxon>
        <taxon>Schistosomatidae</taxon>
        <taxon>Schistosoma</taxon>
    </lineage>
</organism>
<proteinExistence type="predicted"/>
<dbReference type="WBParaSite" id="SCUD_0001092401-mRNA-1">
    <property type="protein sequence ID" value="SCUD_0001092401-mRNA-1"/>
    <property type="gene ID" value="SCUD_0001092401"/>
</dbReference>
<dbReference type="Proteomes" id="UP000279833">
    <property type="component" value="Unassembled WGS sequence"/>
</dbReference>
<evidence type="ECO:0000313" key="4">
    <source>
        <dbReference type="WBParaSite" id="SCUD_0001092401-mRNA-1"/>
    </source>
</evidence>
<name>A0A183K7E7_9TREM</name>
<evidence type="ECO:0000313" key="3">
    <source>
        <dbReference type="Proteomes" id="UP000279833"/>
    </source>
</evidence>
<sequence length="308" mass="35168">MTGLLQTWQQQQQHSQRYHELKQQQQSEQYKNLTRHYDTHGGVTTYSDNIISMTSPITSTTPTSLSPNNNNNNNNNNNVTQITRTVIASNTTFSGTATTNTVTSTTMATSNTPYHTIFRSIANHQLSGLLPSSITTTIQSQMNENLNIDFTKHNKLKNNQLSMNWENIKSTSDWSIPSNIDSLELSNNLQNQNQSKNQLHVNRFFTPGRRKESHRLLTRNNTGRKSAPVTSLFNCHLDVNNPICTVTNISNNNNNNNNSTTNNSNNNNKEEQWKRFQCSGCGHRSNWKWDINKHIKVSLYIHVNKVIY</sequence>
<protein>
    <submittedName>
        <fullName evidence="4">C2H2-type domain-containing protein</fullName>
    </submittedName>
</protein>
<dbReference type="EMBL" id="UZAK01034078">
    <property type="protein sequence ID" value="VDP42161.1"/>
    <property type="molecule type" value="Genomic_DNA"/>
</dbReference>
<reference evidence="2 3" key="2">
    <citation type="submission" date="2018-11" db="EMBL/GenBank/DDBJ databases">
        <authorList>
            <consortium name="Pathogen Informatics"/>
        </authorList>
    </citation>
    <scope>NUCLEOTIDE SEQUENCE [LARGE SCALE GENOMIC DNA]</scope>
    <source>
        <strain evidence="2">Dakar</strain>
        <strain evidence="3">Dakar, Senegal</strain>
    </source>
</reference>
<evidence type="ECO:0000256" key="1">
    <source>
        <dbReference type="SAM" id="MobiDB-lite"/>
    </source>
</evidence>
<accession>A0A183K7E7</accession>
<keyword evidence="3" id="KW-1185">Reference proteome</keyword>
<feature type="region of interest" description="Disordered" evidence="1">
    <location>
        <begin position="57"/>
        <end position="76"/>
    </location>
</feature>
<dbReference type="STRING" id="6186.A0A183K7E7"/>
<evidence type="ECO:0000313" key="2">
    <source>
        <dbReference type="EMBL" id="VDP42161.1"/>
    </source>
</evidence>
<reference evidence="4" key="1">
    <citation type="submission" date="2016-06" db="UniProtKB">
        <authorList>
            <consortium name="WormBaseParasite"/>
        </authorList>
    </citation>
    <scope>IDENTIFICATION</scope>
</reference>
<gene>
    <name evidence="2" type="ORF">SCUD_LOCUS10924</name>
</gene>